<comment type="caution">
    <text evidence="2">The sequence shown here is derived from an EMBL/GenBank/DDBJ whole genome shotgun (WGS) entry which is preliminary data.</text>
</comment>
<feature type="compositionally biased region" description="Basic and acidic residues" evidence="1">
    <location>
        <begin position="131"/>
        <end position="141"/>
    </location>
</feature>
<evidence type="ECO:0000313" key="3">
    <source>
        <dbReference type="Proteomes" id="UP000324222"/>
    </source>
</evidence>
<evidence type="ECO:0000256" key="1">
    <source>
        <dbReference type="SAM" id="MobiDB-lite"/>
    </source>
</evidence>
<keyword evidence="3" id="KW-1185">Reference proteome</keyword>
<name>A0A5B7D4I5_PORTR</name>
<sequence>MKITNVPPKLTEMGYRRREIVVQALHLRESTILLQCLSSRLSQEVRPVRGRAVTHEEGEILRGKPSPTSLQHYLLQNWQVCIPSRPLQQLHWATPHPILITTITITTIITTKFSSPLAAYQEGKRKNPRTTQDRAAVREPV</sequence>
<feature type="region of interest" description="Disordered" evidence="1">
    <location>
        <begin position="119"/>
        <end position="141"/>
    </location>
</feature>
<dbReference type="AlphaFoldDB" id="A0A5B7D4I5"/>
<dbReference type="Proteomes" id="UP000324222">
    <property type="component" value="Unassembled WGS sequence"/>
</dbReference>
<organism evidence="2 3">
    <name type="scientific">Portunus trituberculatus</name>
    <name type="common">Swimming crab</name>
    <name type="synonym">Neptunus trituberculatus</name>
    <dbReference type="NCBI Taxonomy" id="210409"/>
    <lineage>
        <taxon>Eukaryota</taxon>
        <taxon>Metazoa</taxon>
        <taxon>Ecdysozoa</taxon>
        <taxon>Arthropoda</taxon>
        <taxon>Crustacea</taxon>
        <taxon>Multicrustacea</taxon>
        <taxon>Malacostraca</taxon>
        <taxon>Eumalacostraca</taxon>
        <taxon>Eucarida</taxon>
        <taxon>Decapoda</taxon>
        <taxon>Pleocyemata</taxon>
        <taxon>Brachyura</taxon>
        <taxon>Eubrachyura</taxon>
        <taxon>Portunoidea</taxon>
        <taxon>Portunidae</taxon>
        <taxon>Portuninae</taxon>
        <taxon>Portunus</taxon>
    </lineage>
</organism>
<evidence type="ECO:0000313" key="2">
    <source>
        <dbReference type="EMBL" id="MPC16271.1"/>
    </source>
</evidence>
<gene>
    <name evidence="2" type="ORF">E2C01_009092</name>
</gene>
<reference evidence="2 3" key="1">
    <citation type="submission" date="2019-05" db="EMBL/GenBank/DDBJ databases">
        <title>Another draft genome of Portunus trituberculatus and its Hox gene families provides insights of decapod evolution.</title>
        <authorList>
            <person name="Jeong J.-H."/>
            <person name="Song I."/>
            <person name="Kim S."/>
            <person name="Choi T."/>
            <person name="Kim D."/>
            <person name="Ryu S."/>
            <person name="Kim W."/>
        </authorList>
    </citation>
    <scope>NUCLEOTIDE SEQUENCE [LARGE SCALE GENOMIC DNA]</scope>
    <source>
        <tissue evidence="2">Muscle</tissue>
    </source>
</reference>
<dbReference type="EMBL" id="VSRR010000492">
    <property type="protein sequence ID" value="MPC16271.1"/>
    <property type="molecule type" value="Genomic_DNA"/>
</dbReference>
<accession>A0A5B7D4I5</accession>
<protein>
    <submittedName>
        <fullName evidence="2">Uncharacterized protein</fullName>
    </submittedName>
</protein>
<proteinExistence type="predicted"/>